<feature type="transmembrane region" description="Helical" evidence="6">
    <location>
        <begin position="83"/>
        <end position="105"/>
    </location>
</feature>
<dbReference type="Proteomes" id="UP000266172">
    <property type="component" value="Unassembled WGS sequence"/>
</dbReference>
<name>A0A395V6F8_9FIRM</name>
<gene>
    <name evidence="7" type="ORF">DWX93_08960</name>
</gene>
<keyword evidence="3 6" id="KW-0812">Transmembrane</keyword>
<comment type="subcellular location">
    <subcellularLocation>
        <location evidence="1">Cell membrane</location>
        <topology evidence="1">Multi-pass membrane protein</topology>
    </subcellularLocation>
</comment>
<dbReference type="InterPro" id="IPR002528">
    <property type="entry name" value="MATE_fam"/>
</dbReference>
<dbReference type="PANTHER" id="PTHR43823:SF3">
    <property type="entry name" value="MULTIDRUG EXPORT PROTEIN MEPA"/>
    <property type="match status" value="1"/>
</dbReference>
<feature type="transmembrane region" description="Helical" evidence="6">
    <location>
        <begin position="15"/>
        <end position="36"/>
    </location>
</feature>
<keyword evidence="4 6" id="KW-1133">Transmembrane helix</keyword>
<dbReference type="AlphaFoldDB" id="A0A395V6F8"/>
<dbReference type="GO" id="GO:0005886">
    <property type="term" value="C:plasma membrane"/>
    <property type="evidence" value="ECO:0007669"/>
    <property type="project" value="UniProtKB-SubCell"/>
</dbReference>
<evidence type="ECO:0000256" key="2">
    <source>
        <dbReference type="ARBA" id="ARBA00022475"/>
    </source>
</evidence>
<dbReference type="RefSeq" id="WP_118097354.1">
    <property type="nucleotide sequence ID" value="NZ_QRVL01000006.1"/>
</dbReference>
<accession>A0A395V6F8</accession>
<evidence type="ECO:0000256" key="6">
    <source>
        <dbReference type="SAM" id="Phobius"/>
    </source>
</evidence>
<dbReference type="GO" id="GO:0015297">
    <property type="term" value="F:antiporter activity"/>
    <property type="evidence" value="ECO:0007669"/>
    <property type="project" value="InterPro"/>
</dbReference>
<feature type="transmembrane region" description="Helical" evidence="6">
    <location>
        <begin position="125"/>
        <end position="147"/>
    </location>
</feature>
<dbReference type="EMBL" id="QRVL01000006">
    <property type="protein sequence ID" value="RGS40550.1"/>
    <property type="molecule type" value="Genomic_DNA"/>
</dbReference>
<sequence>MSVTKQFARYVTQNIFGMLGISCYIIADTFFIAKAAGTDGITVLNLVLPIYNLIFAIGSMIGVGSATRFTILRAQGEERAHDYFSNAICFVWMIGILFTLAGIFIPDKIIALMGGDAGIVALGTGYTRIFLLFTPFFMMNYVIMAFVRNDNQPFLAMAGTLAGSFSNILFDYIFMFPLGMGLEGAALATAASPIISILICSAHFFGKKNTVRFRLHAPSIAQLFGACQLGVPAFVGEISSGVITTVFNFLILGLVGNIGVAAYGVIANFALVAMAIFNGVSQGAQPIVSDCYGKGDVKSVRKIRNLGLATALGIAVVLIGAVYGFTDSLVSLFNSEHSAELAAYAHTGMRLYFIGFLFAGINIVGAGFLSATERARESFVTSVMRGFVCIIGCSLLFAAAFGINGVWLSFPASELLTAIVMAVVLVRDNRRL</sequence>
<evidence type="ECO:0000256" key="4">
    <source>
        <dbReference type="ARBA" id="ARBA00022989"/>
    </source>
</evidence>
<evidence type="ECO:0000256" key="5">
    <source>
        <dbReference type="ARBA" id="ARBA00023136"/>
    </source>
</evidence>
<dbReference type="InterPro" id="IPR045070">
    <property type="entry name" value="MATE_MepA-like"/>
</dbReference>
<keyword evidence="5 6" id="KW-0472">Membrane</keyword>
<organism evidence="7 8">
    <name type="scientific">Roseburia hominis</name>
    <dbReference type="NCBI Taxonomy" id="301301"/>
    <lineage>
        <taxon>Bacteria</taxon>
        <taxon>Bacillati</taxon>
        <taxon>Bacillota</taxon>
        <taxon>Clostridia</taxon>
        <taxon>Lachnospirales</taxon>
        <taxon>Lachnospiraceae</taxon>
        <taxon>Roseburia</taxon>
    </lineage>
</organism>
<feature type="transmembrane region" description="Helical" evidence="6">
    <location>
        <begin position="186"/>
        <end position="205"/>
    </location>
</feature>
<feature type="transmembrane region" description="Helical" evidence="6">
    <location>
        <begin position="48"/>
        <end position="71"/>
    </location>
</feature>
<comment type="caution">
    <text evidence="7">The sequence shown here is derived from an EMBL/GenBank/DDBJ whole genome shotgun (WGS) entry which is preliminary data.</text>
</comment>
<keyword evidence="2" id="KW-1003">Cell membrane</keyword>
<reference evidence="7 8" key="1">
    <citation type="submission" date="2018-08" db="EMBL/GenBank/DDBJ databases">
        <title>A genome reference for cultivated species of the human gut microbiota.</title>
        <authorList>
            <person name="Zou Y."/>
            <person name="Xue W."/>
            <person name="Luo G."/>
        </authorList>
    </citation>
    <scope>NUCLEOTIDE SEQUENCE [LARGE SCALE GENOMIC DNA]</scope>
    <source>
        <strain evidence="7 8">AF22-12AC</strain>
    </source>
</reference>
<dbReference type="GO" id="GO:0042910">
    <property type="term" value="F:xenobiotic transmembrane transporter activity"/>
    <property type="evidence" value="ECO:0007669"/>
    <property type="project" value="InterPro"/>
</dbReference>
<feature type="transmembrane region" description="Helical" evidence="6">
    <location>
        <begin position="383"/>
        <end position="401"/>
    </location>
</feature>
<evidence type="ECO:0000313" key="8">
    <source>
        <dbReference type="Proteomes" id="UP000266172"/>
    </source>
</evidence>
<feature type="transmembrane region" description="Helical" evidence="6">
    <location>
        <begin position="217"/>
        <end position="235"/>
    </location>
</feature>
<evidence type="ECO:0000313" key="7">
    <source>
        <dbReference type="EMBL" id="RGS40550.1"/>
    </source>
</evidence>
<proteinExistence type="predicted"/>
<dbReference type="PROSITE" id="PS51257">
    <property type="entry name" value="PROKAR_LIPOPROTEIN"/>
    <property type="match status" value="1"/>
</dbReference>
<feature type="transmembrane region" description="Helical" evidence="6">
    <location>
        <begin position="407"/>
        <end position="426"/>
    </location>
</feature>
<dbReference type="CDD" id="cd13143">
    <property type="entry name" value="MATE_MepA_like"/>
    <property type="match status" value="1"/>
</dbReference>
<feature type="transmembrane region" description="Helical" evidence="6">
    <location>
        <begin position="306"/>
        <end position="325"/>
    </location>
</feature>
<protein>
    <submittedName>
        <fullName evidence="7">MATE family efflux transporter</fullName>
    </submittedName>
</protein>
<evidence type="ECO:0000256" key="1">
    <source>
        <dbReference type="ARBA" id="ARBA00004651"/>
    </source>
</evidence>
<dbReference type="InterPro" id="IPR051327">
    <property type="entry name" value="MATE_MepA_subfamily"/>
</dbReference>
<evidence type="ECO:0000256" key="3">
    <source>
        <dbReference type="ARBA" id="ARBA00022692"/>
    </source>
</evidence>
<dbReference type="Pfam" id="PF01554">
    <property type="entry name" value="MatE"/>
    <property type="match status" value="2"/>
</dbReference>
<dbReference type="PANTHER" id="PTHR43823">
    <property type="entry name" value="SPORULATION PROTEIN YKVU"/>
    <property type="match status" value="1"/>
</dbReference>
<feature type="transmembrane region" description="Helical" evidence="6">
    <location>
        <begin position="351"/>
        <end position="371"/>
    </location>
</feature>
<feature type="transmembrane region" description="Helical" evidence="6">
    <location>
        <begin position="247"/>
        <end position="277"/>
    </location>
</feature>
<feature type="transmembrane region" description="Helical" evidence="6">
    <location>
        <begin position="154"/>
        <end position="174"/>
    </location>
</feature>